<name>A0A0P8BFC0_9CYAN</name>
<dbReference type="EMBL" id="LJZR01000056">
    <property type="protein sequence ID" value="KPQ32452.1"/>
    <property type="molecule type" value="Genomic_DNA"/>
</dbReference>
<accession>A0A0P8BFC0</accession>
<dbReference type="InterPro" id="IPR023137">
    <property type="entry name" value="BrxA_sf"/>
</dbReference>
<gene>
    <name evidence="1" type="primary">brxA</name>
    <name evidence="1" type="ORF">HLUCCA11_21410</name>
</gene>
<evidence type="ECO:0000313" key="2">
    <source>
        <dbReference type="Proteomes" id="UP000050465"/>
    </source>
</evidence>
<dbReference type="Gene3D" id="1.10.3540.10">
    <property type="entry name" value="uncharacterized protein from magnetospirillum magneticum domain"/>
    <property type="match status" value="1"/>
</dbReference>
<dbReference type="STRING" id="1666911.HLUCCA11_21410"/>
<comment type="caution">
    <text evidence="1">The sequence shown here is derived from an EMBL/GenBank/DDBJ whole genome shotgun (WGS) entry which is preliminary data.</text>
</comment>
<evidence type="ECO:0000313" key="1">
    <source>
        <dbReference type="EMBL" id="KPQ32452.1"/>
    </source>
</evidence>
<sequence length="203" mass="23786">MTIEKYSMSFTTGSLFRQESLKVAELFIACGDWNAVRKNVLSENLLQARTLNTLKRVYREISSRLKTLCEDELALMVNGTPQDQNQLLWLAVCRRYTFIADFSKEVLREKFISFKGVLQYEDFDAFFNQKAEWHDELDRIAHATQVKVRQIIFKMMREAGLLTEDHIINPVVLSAQFLQAIPRQQRQDLLIFPVFQADLCRWA</sequence>
<dbReference type="Pfam" id="PF08849">
    <property type="entry name" value="BrxA"/>
    <property type="match status" value="1"/>
</dbReference>
<dbReference type="Proteomes" id="UP000050465">
    <property type="component" value="Unassembled WGS sequence"/>
</dbReference>
<protein>
    <submittedName>
        <fullName evidence="1">Brex phage defense system component BrxA</fullName>
    </submittedName>
</protein>
<dbReference type="InterPro" id="IPR014948">
    <property type="entry name" value="BrxA"/>
</dbReference>
<reference evidence="1 2" key="1">
    <citation type="submission" date="2015-09" db="EMBL/GenBank/DDBJ databases">
        <title>Identification and resolution of microdiversity through metagenomic sequencing of parallel consortia.</title>
        <authorList>
            <person name="Nelson W.C."/>
            <person name="Romine M.F."/>
            <person name="Lindemann S.R."/>
        </authorList>
    </citation>
    <scope>NUCLEOTIDE SEQUENCE [LARGE SCALE GENOMIC DNA]</scope>
    <source>
        <strain evidence="1">Ana</strain>
    </source>
</reference>
<proteinExistence type="predicted"/>
<dbReference type="AlphaFoldDB" id="A0A0P8BFC0"/>
<organism evidence="1 2">
    <name type="scientific">Phormidesmis priestleyi Ana</name>
    <dbReference type="NCBI Taxonomy" id="1666911"/>
    <lineage>
        <taxon>Bacteria</taxon>
        <taxon>Bacillati</taxon>
        <taxon>Cyanobacteriota</taxon>
        <taxon>Cyanophyceae</taxon>
        <taxon>Leptolyngbyales</taxon>
        <taxon>Leptolyngbyaceae</taxon>
        <taxon>Phormidesmis</taxon>
    </lineage>
</organism>